<dbReference type="EMBL" id="AJIL01000038">
    <property type="protein sequence ID" value="KNF00308.1"/>
    <property type="molecule type" value="Genomic_DNA"/>
</dbReference>
<evidence type="ECO:0000313" key="4">
    <source>
        <dbReference type="Proteomes" id="UP000054564"/>
    </source>
</evidence>
<feature type="compositionally biased region" description="Polar residues" evidence="1">
    <location>
        <begin position="261"/>
        <end position="282"/>
    </location>
</feature>
<name>A0A0L0VLZ1_9BASI</name>
<feature type="chain" id="PRO_5005550522" evidence="2">
    <location>
        <begin position="25"/>
        <end position="554"/>
    </location>
</feature>
<feature type="signal peptide" evidence="2">
    <location>
        <begin position="1"/>
        <end position="24"/>
    </location>
</feature>
<feature type="compositionally biased region" description="Polar residues" evidence="1">
    <location>
        <begin position="199"/>
        <end position="210"/>
    </location>
</feature>
<protein>
    <submittedName>
        <fullName evidence="3">Uncharacterized protein</fullName>
    </submittedName>
</protein>
<reference evidence="4" key="1">
    <citation type="submission" date="2014-03" db="EMBL/GenBank/DDBJ databases">
        <title>The Genome Sequence of Puccinia striiformis f. sp. tritici PST-78.</title>
        <authorList>
            <consortium name="The Broad Institute Genome Sequencing Platform"/>
            <person name="Cuomo C."/>
            <person name="Hulbert S."/>
            <person name="Chen X."/>
            <person name="Walker B."/>
            <person name="Young S.K."/>
            <person name="Zeng Q."/>
            <person name="Gargeya S."/>
            <person name="Fitzgerald M."/>
            <person name="Haas B."/>
            <person name="Abouelleil A."/>
            <person name="Alvarado L."/>
            <person name="Arachchi H.M."/>
            <person name="Berlin A.M."/>
            <person name="Chapman S.B."/>
            <person name="Goldberg J."/>
            <person name="Griggs A."/>
            <person name="Gujja S."/>
            <person name="Hansen M."/>
            <person name="Howarth C."/>
            <person name="Imamovic A."/>
            <person name="Larimer J."/>
            <person name="McCowan C."/>
            <person name="Montmayeur A."/>
            <person name="Murphy C."/>
            <person name="Neiman D."/>
            <person name="Pearson M."/>
            <person name="Priest M."/>
            <person name="Roberts A."/>
            <person name="Saif S."/>
            <person name="Shea T."/>
            <person name="Sisk P."/>
            <person name="Sykes S."/>
            <person name="Wortman J."/>
            <person name="Nusbaum C."/>
            <person name="Birren B."/>
        </authorList>
    </citation>
    <scope>NUCLEOTIDE SEQUENCE [LARGE SCALE GENOMIC DNA]</scope>
    <source>
        <strain evidence="4">race PST-78</strain>
    </source>
</reference>
<dbReference type="STRING" id="1165861.A0A0L0VLZ1"/>
<sequence length="554" mass="63306">MAINIRNSGLVFYFMVMMVCKSKAMELSSDHVALMLQWEAETPTLDDILYHTNVRARQSELSLTHAETFHHSQKGEDQGSSPKVAYQARLQQQPNDSRASTKISTITIPGSFVAPRRSLDYVHKDFWSSGGSTEGFSSLEPTRQMAQSIATATIDPSTLNEDLKMATDFPRIGNRPYSIVSAGLEARPHKKTRLIGPSAESSLRTPTDPNQRNRLDKNRQDSASREPSAGTDTSSSAGENLRLFPASTASSSSSLKLPQDLQGSSMMTSISGPATSNHFVPSQRPLNELSSKIAGSERLGLRFDRDLFSVPARQPLTKLEYVSVGAIVKAMDIHQDNQIISSENEFPYYHKLFLRVQRTFTPDNNNDYRPNLDKKWKDSSSSLRDAYSIFLTEDSLKVWYKHWHKQTNINFRTHIDKFTDLPDFEEIFPILLFYVEMISSVIPRPEDQIELKIESIMKSAIASCEFLTRQMKNRSQKEDQKVQELAEHLLRKMEFGGRSLYPQMVWLYLEFWLKTDRNQLYQRLCSNNALVNNFKQFFNLIFQHSYFGLTQRYA</sequence>
<evidence type="ECO:0000256" key="1">
    <source>
        <dbReference type="SAM" id="MobiDB-lite"/>
    </source>
</evidence>
<proteinExistence type="predicted"/>
<evidence type="ECO:0000256" key="2">
    <source>
        <dbReference type="SAM" id="SignalP"/>
    </source>
</evidence>
<evidence type="ECO:0000313" key="3">
    <source>
        <dbReference type="EMBL" id="KNF00308.1"/>
    </source>
</evidence>
<gene>
    <name evidence="3" type="ORF">PSTG_06481</name>
</gene>
<organism evidence="3 4">
    <name type="scientific">Puccinia striiformis f. sp. tritici PST-78</name>
    <dbReference type="NCBI Taxonomy" id="1165861"/>
    <lineage>
        <taxon>Eukaryota</taxon>
        <taxon>Fungi</taxon>
        <taxon>Dikarya</taxon>
        <taxon>Basidiomycota</taxon>
        <taxon>Pucciniomycotina</taxon>
        <taxon>Pucciniomycetes</taxon>
        <taxon>Pucciniales</taxon>
        <taxon>Pucciniaceae</taxon>
        <taxon>Puccinia</taxon>
    </lineage>
</organism>
<dbReference type="Proteomes" id="UP000054564">
    <property type="component" value="Unassembled WGS sequence"/>
</dbReference>
<feature type="region of interest" description="Disordered" evidence="1">
    <location>
        <begin position="183"/>
        <end position="282"/>
    </location>
</feature>
<keyword evidence="4" id="KW-1185">Reference proteome</keyword>
<dbReference type="AlphaFoldDB" id="A0A0L0VLZ1"/>
<comment type="caution">
    <text evidence="3">The sequence shown here is derived from an EMBL/GenBank/DDBJ whole genome shotgun (WGS) entry which is preliminary data.</text>
</comment>
<feature type="compositionally biased region" description="Basic and acidic residues" evidence="1">
    <location>
        <begin position="211"/>
        <end position="224"/>
    </location>
</feature>
<keyword evidence="2" id="KW-0732">Signal</keyword>
<accession>A0A0L0VLZ1</accession>